<dbReference type="AlphaFoldDB" id="A0A6L2M3A7"/>
<feature type="region of interest" description="Disordered" evidence="1">
    <location>
        <begin position="378"/>
        <end position="427"/>
    </location>
</feature>
<name>A0A6L2M3A7_TANCI</name>
<evidence type="ECO:0000313" key="2">
    <source>
        <dbReference type="EMBL" id="GEU68498.1"/>
    </source>
</evidence>
<proteinExistence type="predicted"/>
<gene>
    <name evidence="2" type="ORF">Tci_040476</name>
</gene>
<evidence type="ECO:0008006" key="3">
    <source>
        <dbReference type="Google" id="ProtNLM"/>
    </source>
</evidence>
<feature type="compositionally biased region" description="Low complexity" evidence="1">
    <location>
        <begin position="397"/>
        <end position="411"/>
    </location>
</feature>
<comment type="caution">
    <text evidence="2">The sequence shown here is derived from an EMBL/GenBank/DDBJ whole genome shotgun (WGS) entry which is preliminary data.</text>
</comment>
<reference evidence="2" key="1">
    <citation type="journal article" date="2019" name="Sci. Rep.">
        <title>Draft genome of Tanacetum cinerariifolium, the natural source of mosquito coil.</title>
        <authorList>
            <person name="Yamashiro T."/>
            <person name="Shiraishi A."/>
            <person name="Satake H."/>
            <person name="Nakayama K."/>
        </authorList>
    </citation>
    <scope>NUCLEOTIDE SEQUENCE</scope>
</reference>
<feature type="compositionally biased region" description="Basic residues" evidence="1">
    <location>
        <begin position="383"/>
        <end position="396"/>
    </location>
</feature>
<organism evidence="2">
    <name type="scientific">Tanacetum cinerariifolium</name>
    <name type="common">Dalmatian daisy</name>
    <name type="synonym">Chrysanthemum cinerariifolium</name>
    <dbReference type="NCBI Taxonomy" id="118510"/>
    <lineage>
        <taxon>Eukaryota</taxon>
        <taxon>Viridiplantae</taxon>
        <taxon>Streptophyta</taxon>
        <taxon>Embryophyta</taxon>
        <taxon>Tracheophyta</taxon>
        <taxon>Spermatophyta</taxon>
        <taxon>Magnoliopsida</taxon>
        <taxon>eudicotyledons</taxon>
        <taxon>Gunneridae</taxon>
        <taxon>Pentapetalae</taxon>
        <taxon>asterids</taxon>
        <taxon>campanulids</taxon>
        <taxon>Asterales</taxon>
        <taxon>Asteraceae</taxon>
        <taxon>Asteroideae</taxon>
        <taxon>Anthemideae</taxon>
        <taxon>Anthemidinae</taxon>
        <taxon>Tanacetum</taxon>
    </lineage>
</organism>
<protein>
    <recommendedName>
        <fullName evidence="3">Reverse transcriptase domain-containing protein</fullName>
    </recommendedName>
</protein>
<dbReference type="EMBL" id="BKCJ010005761">
    <property type="protein sequence ID" value="GEU68498.1"/>
    <property type="molecule type" value="Genomic_DNA"/>
</dbReference>
<sequence length="427" mass="49395">MSSHKLWHPTCYFGDESPFTYDSTPNIVDDSLNIFNPPPQRLKYSYEFCRNDAYYGHDCPPQQKKDEEEKKIMEEQAAKARYWKIPICYDDDEDYTIAITPKEPDNSLSMGDEHLDTIPATKSDEFIYDDESFSDEDFEENLFKSSFDEEIISMKIDPHHFNAESDLMESLLNQDSSIISSSSKIDYLLDEFVGELILLKSIPPGIDKADCDPEEEIHLIEKLFDLFIEEIDFFLASDGSIPRGIDSAYSDSEGDNLFLERLLHDNPIPLPNILDFSNVVRVFLPFFTYLDIYFYVDYSSESLTPYEIPLLCLVATTTLIKKPINTCFKLIVITIKGNGKQQNSATNFTIQQPWLTLISFSLNYSYFGRIWGNGYDKKETKSKQNRTKPSTKRKAWKNQQSKVNKKSNPTKSKPKKPKSQREPKLRD</sequence>
<evidence type="ECO:0000256" key="1">
    <source>
        <dbReference type="SAM" id="MobiDB-lite"/>
    </source>
</evidence>
<accession>A0A6L2M3A7</accession>